<reference evidence="5" key="1">
    <citation type="submission" date="2016-06" db="UniProtKB">
        <authorList>
            <consortium name="WormBaseParasite"/>
        </authorList>
    </citation>
    <scope>IDENTIFICATION</scope>
</reference>
<dbReference type="EMBL" id="UZAM01016006">
    <property type="protein sequence ID" value="VDP41418.1"/>
    <property type="molecule type" value="Genomic_DNA"/>
</dbReference>
<dbReference type="GO" id="GO:0090389">
    <property type="term" value="P:phagosome-lysosome fusion involved in apoptotic cell clearance"/>
    <property type="evidence" value="ECO:0007669"/>
    <property type="project" value="TreeGrafter"/>
</dbReference>
<dbReference type="PROSITE" id="PS50195">
    <property type="entry name" value="PX"/>
    <property type="match status" value="1"/>
</dbReference>
<feature type="domain" description="PX" evidence="2">
    <location>
        <begin position="20"/>
        <end position="167"/>
    </location>
</feature>
<feature type="region of interest" description="Disordered" evidence="1">
    <location>
        <begin position="1"/>
        <end position="20"/>
    </location>
</feature>
<dbReference type="PANTHER" id="PTHR45850">
    <property type="entry name" value="SORTING NEXIN FAMILY MEMBER"/>
    <property type="match status" value="1"/>
</dbReference>
<dbReference type="CDD" id="cd06892">
    <property type="entry name" value="PX_SNX5_like"/>
    <property type="match status" value="1"/>
</dbReference>
<dbReference type="Gene3D" id="3.30.1520.10">
    <property type="entry name" value="Phox-like domain"/>
    <property type="match status" value="1"/>
</dbReference>
<gene>
    <name evidence="3" type="ORF">SBAD_LOCUS11601</name>
</gene>
<name>A0A183J6V3_9BILA</name>
<dbReference type="OrthoDB" id="9976382at2759"/>
<evidence type="ECO:0000313" key="4">
    <source>
        <dbReference type="Proteomes" id="UP000270296"/>
    </source>
</evidence>
<organism evidence="5">
    <name type="scientific">Soboliphyme baturini</name>
    <dbReference type="NCBI Taxonomy" id="241478"/>
    <lineage>
        <taxon>Eukaryota</taxon>
        <taxon>Metazoa</taxon>
        <taxon>Ecdysozoa</taxon>
        <taxon>Nematoda</taxon>
        <taxon>Enoplea</taxon>
        <taxon>Dorylaimia</taxon>
        <taxon>Dioctophymatida</taxon>
        <taxon>Dioctophymatoidea</taxon>
        <taxon>Soboliphymatidae</taxon>
        <taxon>Soboliphyme</taxon>
    </lineage>
</organism>
<accession>A0A183J6V3</accession>
<evidence type="ECO:0000256" key="1">
    <source>
        <dbReference type="SAM" id="MobiDB-lite"/>
    </source>
</evidence>
<dbReference type="FunFam" id="3.30.1520.10:FF:000001">
    <property type="entry name" value="Sorting nexin"/>
    <property type="match status" value="1"/>
</dbReference>
<dbReference type="SUPFAM" id="SSF64268">
    <property type="entry name" value="PX domain"/>
    <property type="match status" value="1"/>
</dbReference>
<dbReference type="WBParaSite" id="SBAD_0001198801-mRNA-1">
    <property type="protein sequence ID" value="SBAD_0001198801-mRNA-1"/>
    <property type="gene ID" value="SBAD_0001198801"/>
</dbReference>
<dbReference type="AlphaFoldDB" id="A0A183J6V3"/>
<evidence type="ECO:0000259" key="2">
    <source>
        <dbReference type="PROSITE" id="PS50195"/>
    </source>
</evidence>
<dbReference type="Proteomes" id="UP000270296">
    <property type="component" value="Unassembled WGS sequence"/>
</dbReference>
<sequence>MMTEGTAEKELPLEQETTDTASEEILTIDISDAVSERDKVKFTVRTKTNLKEFAKPEFSVVREHDEFVWLHNTIEENEDYAGYIIPPCPARPDFEASREKLQKLSEGEATMTKEEYAKTKSELEAEYLATFKKTVAMHEVFLCRLISHPVFKHDQNFKIFLEYEGDLSVRGRNSKEKLGSIWKRFSQSADGVLLAVQKVLIMLYLLLYYVPCTTVQLAN</sequence>
<reference evidence="3 4" key="2">
    <citation type="submission" date="2018-11" db="EMBL/GenBank/DDBJ databases">
        <authorList>
            <consortium name="Pathogen Informatics"/>
        </authorList>
    </citation>
    <scope>NUCLEOTIDE SEQUENCE [LARGE SCALE GENOMIC DNA]</scope>
</reference>
<dbReference type="InterPro" id="IPR036871">
    <property type="entry name" value="PX_dom_sf"/>
</dbReference>
<proteinExistence type="predicted"/>
<evidence type="ECO:0000313" key="3">
    <source>
        <dbReference type="EMBL" id="VDP41418.1"/>
    </source>
</evidence>
<dbReference type="GO" id="GO:0035091">
    <property type="term" value="F:phosphatidylinositol binding"/>
    <property type="evidence" value="ECO:0007669"/>
    <property type="project" value="InterPro"/>
</dbReference>
<dbReference type="PANTHER" id="PTHR45850:SF1">
    <property type="entry name" value="SORTING NEXIN 6, ISOFORM B"/>
    <property type="match status" value="1"/>
</dbReference>
<dbReference type="Pfam" id="PF00787">
    <property type="entry name" value="PX"/>
    <property type="match status" value="1"/>
</dbReference>
<evidence type="ECO:0000313" key="5">
    <source>
        <dbReference type="WBParaSite" id="SBAD_0001198801-mRNA-1"/>
    </source>
</evidence>
<keyword evidence="4" id="KW-1185">Reference proteome</keyword>
<feature type="compositionally biased region" description="Basic and acidic residues" evidence="1">
    <location>
        <begin position="1"/>
        <end position="12"/>
    </location>
</feature>
<dbReference type="InterPro" id="IPR001683">
    <property type="entry name" value="PX_dom"/>
</dbReference>
<protein>
    <submittedName>
        <fullName evidence="5">PX domain-containing protein</fullName>
    </submittedName>
</protein>